<dbReference type="EMBL" id="AFZE01000005">
    <property type="protein sequence ID" value="EHL16181.1"/>
    <property type="molecule type" value="Genomic_DNA"/>
</dbReference>
<comment type="caution">
    <text evidence="1">The sequence shown here is derived from an EMBL/GenBank/DDBJ whole genome shotgun (WGS) entry which is preliminary data.</text>
</comment>
<dbReference type="AlphaFoldDB" id="G9WZ36"/>
<evidence type="ECO:0000313" key="2">
    <source>
        <dbReference type="Proteomes" id="UP000006437"/>
    </source>
</evidence>
<dbReference type="BioCyc" id="EBAC796937-HMP:GMGH-1442-MONOMER"/>
<sequence>MLKDTKRTLKSSQEQAVAAWITHINQLRLNELIDKLNRQDINLEDALKELAEIKQFIAVPKNILGSLKTKHGEIAEHMQVNFSNARRLINGLDKNHTFEGVGRTAPEDYLRNGNQVQSKFYNGLKNTFFGKDALQEHMKKYPNFLKNGGSYDIPKDQYNKMIDILDKYKNNPSQLSTEDYNLAKKIDEFLTSKGLELGKDINSSIVDYSEVQQGVAEETVNNEEKNIRKEDKEQRKKAYEQAKPSLKEGLKVAGFSAAIEGGLAFCMSVVNKRKEKNFSQFTSQDWKDIGIDTGKSALKGGVRGGSIYIMTNFTATPANVASAYVTAAFGIALQAKALEEGKITKEDFVINCETLCLDVTVSTIASLTGQVLIPIPVLGAIIGNVAGEFVYSLCKKYGSEKTQEIVTRYYDEVRELNQQLDIKFQKFLTELNKALKKFKNLKELAFDKDVNIAFTGSIKLAVELGVSADSILISTKNIDDFFIK</sequence>
<organism evidence="1 2">
    <name type="scientific">Peptoanaerobacter stomatis</name>
    <dbReference type="NCBI Taxonomy" id="796937"/>
    <lineage>
        <taxon>Bacteria</taxon>
        <taxon>Bacillati</taxon>
        <taxon>Bacillota</taxon>
        <taxon>Clostridia</taxon>
        <taxon>Peptostreptococcales</taxon>
        <taxon>Filifactoraceae</taxon>
        <taxon>Peptoanaerobacter</taxon>
    </lineage>
</organism>
<evidence type="ECO:0000313" key="1">
    <source>
        <dbReference type="EMBL" id="EHL16181.1"/>
    </source>
</evidence>
<accession>G9WZ36</accession>
<proteinExistence type="predicted"/>
<reference evidence="1 2" key="1">
    <citation type="submission" date="2011-08" db="EMBL/GenBank/DDBJ databases">
        <title>The Genome Sequence of Eubacteriaceae bacterium ACC19a.</title>
        <authorList>
            <consortium name="The Broad Institute Genome Sequencing Platform"/>
            <person name="Earl A."/>
            <person name="Ward D."/>
            <person name="Feldgarden M."/>
            <person name="Gevers D."/>
            <person name="Sizova M."/>
            <person name="Hazen A."/>
            <person name="Epstein S."/>
            <person name="Young S.K."/>
            <person name="Zeng Q."/>
            <person name="Gargeya S."/>
            <person name="Fitzgerald M."/>
            <person name="Haas B."/>
            <person name="Abouelleil A."/>
            <person name="Alvarado L."/>
            <person name="Arachchi H.M."/>
            <person name="Berlin A."/>
            <person name="Brown A."/>
            <person name="Chapman S.B."/>
            <person name="Chen Z."/>
            <person name="Dunbar C."/>
            <person name="Freedman E."/>
            <person name="Gearin G."/>
            <person name="Gellesch M."/>
            <person name="Goldberg J."/>
            <person name="Griggs A."/>
            <person name="Gujja S."/>
            <person name="Heiman D."/>
            <person name="Howarth C."/>
            <person name="Larson L."/>
            <person name="Lui A."/>
            <person name="MacDonald P.J.P."/>
            <person name="Montmayeur A."/>
            <person name="Murphy C."/>
            <person name="Neiman D."/>
            <person name="Pearson M."/>
            <person name="Priest M."/>
            <person name="Roberts A."/>
            <person name="Saif S."/>
            <person name="Shea T."/>
            <person name="Shenoy N."/>
            <person name="Sisk P."/>
            <person name="Stolte C."/>
            <person name="Sykes S."/>
            <person name="Wortman J."/>
            <person name="Nusbaum C."/>
            <person name="Birren B."/>
        </authorList>
    </citation>
    <scope>NUCLEOTIDE SEQUENCE [LARGE SCALE GENOMIC DNA]</scope>
    <source>
        <strain evidence="1 2">ACC19a</strain>
    </source>
</reference>
<name>G9WZ36_9FIRM</name>
<dbReference type="HOGENOM" id="CLU_042766_0_0_9"/>
<dbReference type="RefSeq" id="WP_009525667.1">
    <property type="nucleotide sequence ID" value="NZ_JBQNBP010000005.1"/>
</dbReference>
<protein>
    <submittedName>
        <fullName evidence="1">Uncharacterized protein</fullName>
    </submittedName>
</protein>
<gene>
    <name evidence="1" type="ORF">HMPREF9629_01437</name>
</gene>
<dbReference type="Proteomes" id="UP000006437">
    <property type="component" value="Unassembled WGS sequence"/>
</dbReference>
<dbReference type="PATRIC" id="fig|796937.3.peg.632"/>